<dbReference type="Gene3D" id="1.25.40.10">
    <property type="entry name" value="Tetratricopeptide repeat domain"/>
    <property type="match status" value="1"/>
</dbReference>
<dbReference type="RefSeq" id="XP_005772203.1">
    <property type="nucleotide sequence ID" value="XM_005772146.1"/>
</dbReference>
<evidence type="ECO:0008006" key="5">
    <source>
        <dbReference type="Google" id="ProtNLM"/>
    </source>
</evidence>
<proteinExistence type="predicted"/>
<feature type="region of interest" description="Disordered" evidence="2">
    <location>
        <begin position="703"/>
        <end position="735"/>
    </location>
</feature>
<dbReference type="EnsemblProtists" id="EOD19774">
    <property type="protein sequence ID" value="EOD19774"/>
    <property type="gene ID" value="EMIHUDRAFT_117859"/>
</dbReference>
<accession>A0A0D3J8D9</accession>
<evidence type="ECO:0000313" key="3">
    <source>
        <dbReference type="EnsemblProtists" id="EOD19774"/>
    </source>
</evidence>
<name>A0A0D3J8D9_EMIH1</name>
<feature type="compositionally biased region" description="Low complexity" evidence="2">
    <location>
        <begin position="203"/>
        <end position="222"/>
    </location>
</feature>
<feature type="compositionally biased region" description="Gly residues" evidence="2">
    <location>
        <begin position="710"/>
        <end position="719"/>
    </location>
</feature>
<feature type="compositionally biased region" description="Low complexity" evidence="2">
    <location>
        <begin position="257"/>
        <end position="274"/>
    </location>
</feature>
<feature type="region of interest" description="Disordered" evidence="2">
    <location>
        <begin position="203"/>
        <end position="275"/>
    </location>
</feature>
<evidence type="ECO:0000256" key="1">
    <source>
        <dbReference type="SAM" id="Coils"/>
    </source>
</evidence>
<dbReference type="KEGG" id="ehx:EMIHUDRAFT_117859"/>
<organism evidence="3 4">
    <name type="scientific">Emiliania huxleyi (strain CCMP1516)</name>
    <dbReference type="NCBI Taxonomy" id="280463"/>
    <lineage>
        <taxon>Eukaryota</taxon>
        <taxon>Haptista</taxon>
        <taxon>Haptophyta</taxon>
        <taxon>Prymnesiophyceae</taxon>
        <taxon>Isochrysidales</taxon>
        <taxon>Noelaerhabdaceae</taxon>
        <taxon>Emiliania</taxon>
    </lineage>
</organism>
<sequence length="936" mass="92128">MATSLADGLLLGDDSDDVECADAATRESLWRPPTQPPLRLGFPDGWPDSFRSCPPLKRLLGGSHLRGSRCRAVEPPSAAELTAAAAAGVVPLPLRSFANATRLAEASVGTSVVRGFCVFERLRDEPSGAERIFVGVRHWWNADATGRWVDITPPLVASARRSLLVESPLGVKSGSPPTPATRAASAALARVLAAAAGGEAAAHDTGAASPSSPSAAASLGPAAAGGGGGDGGALAAQGLPDAAGEEHGVSAGGGPGAAPADAAHTAQAASLTSAGAEAGATARRLAEESGAPPAAVAAAAAAAEAAVSLGAKMDAAMAVASAEALRASQGAPTPEEAAAAAAAAVRKAASGHAGRMAAGAARRAGAPQAAIGAAEEAAAAAICSGKTHAEAAAAADEAARLAAEAEAAAAGQETAAAIREQEEAAGRAAAVADAAAQVRRQGMMALRAEDLSALGAKVEKEEEAVRAHQDEVRRAAERLAAGCGDALDQATVDELPPAAPTADMMREAMGGRDATRAEAGVAEEARWAEAGVAEEAAAEAKRRVARAEVCRSRGNESFVEAGRVQGSADARAMLCEALEQYEAGIAELRHPPAARCSPSLLATLHANAAAVHLRLGAWEAARASASAGLRFAPSHVKLRVRRAEASGRLGCHRSACDDLWAAVRSAGSAAAKSTAVASLVRAWAGRAPRAAAFVHGALAVDGSRGRGEGGGEGGVGCDGDVGEGDNGDGGAKAGRSASASAEAAGVVSLALCRALHADGRSREWAHGGESAESEARAAVSTRPLLVAGAGSLAAASLPLADGGDGGGAAALLRLAAWLCACPAADAAEAALIVALAAPADDGGWAGEGGDASELAAPAQPPSLLEALTRDGGCSEAAASGWMVTVPRDSLGPLLARAASLHKATRVLGPWALDEEAAEGRTIAAQETGVCLGDGGD</sequence>
<feature type="compositionally biased region" description="Gly residues" evidence="2">
    <location>
        <begin position="223"/>
        <end position="232"/>
    </location>
</feature>
<dbReference type="InterPro" id="IPR011990">
    <property type="entry name" value="TPR-like_helical_dom_sf"/>
</dbReference>
<dbReference type="Proteomes" id="UP000013827">
    <property type="component" value="Unassembled WGS sequence"/>
</dbReference>
<dbReference type="SUPFAM" id="SSF48452">
    <property type="entry name" value="TPR-like"/>
    <property type="match status" value="1"/>
</dbReference>
<feature type="compositionally biased region" description="Low complexity" evidence="2">
    <location>
        <begin position="233"/>
        <end position="242"/>
    </location>
</feature>
<dbReference type="HOGENOM" id="CLU_313409_0_0_1"/>
<dbReference type="AlphaFoldDB" id="A0A0D3J8D9"/>
<keyword evidence="1" id="KW-0175">Coiled coil</keyword>
<keyword evidence="4" id="KW-1185">Reference proteome</keyword>
<feature type="coiled-coil region" evidence="1">
    <location>
        <begin position="451"/>
        <end position="478"/>
    </location>
</feature>
<reference evidence="3" key="2">
    <citation type="submission" date="2024-10" db="UniProtKB">
        <authorList>
            <consortium name="EnsemblProtists"/>
        </authorList>
    </citation>
    <scope>IDENTIFICATION</scope>
</reference>
<dbReference type="PaxDb" id="2903-EOD19774"/>
<protein>
    <recommendedName>
        <fullName evidence="5">Calpain catalytic domain-containing protein</fullName>
    </recommendedName>
</protein>
<evidence type="ECO:0000256" key="2">
    <source>
        <dbReference type="SAM" id="MobiDB-lite"/>
    </source>
</evidence>
<evidence type="ECO:0000313" key="4">
    <source>
        <dbReference type="Proteomes" id="UP000013827"/>
    </source>
</evidence>
<dbReference type="GeneID" id="17265320"/>
<reference evidence="4" key="1">
    <citation type="journal article" date="2013" name="Nature">
        <title>Pan genome of the phytoplankton Emiliania underpins its global distribution.</title>
        <authorList>
            <person name="Read B.A."/>
            <person name="Kegel J."/>
            <person name="Klute M.J."/>
            <person name="Kuo A."/>
            <person name="Lefebvre S.C."/>
            <person name="Maumus F."/>
            <person name="Mayer C."/>
            <person name="Miller J."/>
            <person name="Monier A."/>
            <person name="Salamov A."/>
            <person name="Young J."/>
            <person name="Aguilar M."/>
            <person name="Claverie J.M."/>
            <person name="Frickenhaus S."/>
            <person name="Gonzalez K."/>
            <person name="Herman E.K."/>
            <person name="Lin Y.C."/>
            <person name="Napier J."/>
            <person name="Ogata H."/>
            <person name="Sarno A.F."/>
            <person name="Shmutz J."/>
            <person name="Schroeder D."/>
            <person name="de Vargas C."/>
            <person name="Verret F."/>
            <person name="von Dassow P."/>
            <person name="Valentin K."/>
            <person name="Van de Peer Y."/>
            <person name="Wheeler G."/>
            <person name="Dacks J.B."/>
            <person name="Delwiche C.F."/>
            <person name="Dyhrman S.T."/>
            <person name="Glockner G."/>
            <person name="John U."/>
            <person name="Richards T."/>
            <person name="Worden A.Z."/>
            <person name="Zhang X."/>
            <person name="Grigoriev I.V."/>
            <person name="Allen A.E."/>
            <person name="Bidle K."/>
            <person name="Borodovsky M."/>
            <person name="Bowler C."/>
            <person name="Brownlee C."/>
            <person name="Cock J.M."/>
            <person name="Elias M."/>
            <person name="Gladyshev V.N."/>
            <person name="Groth M."/>
            <person name="Guda C."/>
            <person name="Hadaegh A."/>
            <person name="Iglesias-Rodriguez M.D."/>
            <person name="Jenkins J."/>
            <person name="Jones B.M."/>
            <person name="Lawson T."/>
            <person name="Leese F."/>
            <person name="Lindquist E."/>
            <person name="Lobanov A."/>
            <person name="Lomsadze A."/>
            <person name="Malik S.B."/>
            <person name="Marsh M.E."/>
            <person name="Mackinder L."/>
            <person name="Mock T."/>
            <person name="Mueller-Roeber B."/>
            <person name="Pagarete A."/>
            <person name="Parker M."/>
            <person name="Probert I."/>
            <person name="Quesneville H."/>
            <person name="Raines C."/>
            <person name="Rensing S.A."/>
            <person name="Riano-Pachon D.M."/>
            <person name="Richier S."/>
            <person name="Rokitta S."/>
            <person name="Shiraiwa Y."/>
            <person name="Soanes D.M."/>
            <person name="van der Giezen M."/>
            <person name="Wahlund T.M."/>
            <person name="Williams B."/>
            <person name="Wilson W."/>
            <person name="Wolfe G."/>
            <person name="Wurch L.L."/>
        </authorList>
    </citation>
    <scope>NUCLEOTIDE SEQUENCE</scope>
</reference>